<dbReference type="PANTHER" id="PTHR32063">
    <property type="match status" value="1"/>
</dbReference>
<dbReference type="Gene3D" id="3.30.70.1320">
    <property type="entry name" value="Multidrug efflux transporter AcrB pore domain like"/>
    <property type="match status" value="1"/>
</dbReference>
<feature type="transmembrane region" description="Helical" evidence="1">
    <location>
        <begin position="521"/>
        <end position="539"/>
    </location>
</feature>
<feature type="transmembrane region" description="Helical" evidence="1">
    <location>
        <begin position="1044"/>
        <end position="1066"/>
    </location>
</feature>
<feature type="transmembrane region" description="Helical" evidence="1">
    <location>
        <begin position="971"/>
        <end position="992"/>
    </location>
</feature>
<feature type="transmembrane region" description="Helical" evidence="1">
    <location>
        <begin position="12"/>
        <end position="32"/>
    </location>
</feature>
<dbReference type="Gene3D" id="3.30.70.1440">
    <property type="entry name" value="Multidrug efflux transporter AcrB pore domain"/>
    <property type="match status" value="1"/>
</dbReference>
<gene>
    <name evidence="2" type="ORF">GCM10023331_31740</name>
</gene>
<evidence type="ECO:0000313" key="2">
    <source>
        <dbReference type="EMBL" id="GAA4844551.1"/>
    </source>
</evidence>
<feature type="transmembrane region" description="Helical" evidence="1">
    <location>
        <begin position="459"/>
        <end position="481"/>
    </location>
</feature>
<dbReference type="Proteomes" id="UP001500298">
    <property type="component" value="Unassembled WGS sequence"/>
</dbReference>
<dbReference type="SUPFAM" id="SSF82693">
    <property type="entry name" value="Multidrug efflux transporter AcrB pore domain, PN1, PN2, PC1 and PC2 subdomains"/>
    <property type="match status" value="1"/>
</dbReference>
<proteinExistence type="predicted"/>
<feature type="transmembrane region" description="Helical" evidence="1">
    <location>
        <begin position="1013"/>
        <end position="1032"/>
    </location>
</feature>
<evidence type="ECO:0000313" key="3">
    <source>
        <dbReference type="Proteomes" id="UP001500298"/>
    </source>
</evidence>
<reference evidence="3" key="1">
    <citation type="journal article" date="2019" name="Int. J. Syst. Evol. Microbiol.">
        <title>The Global Catalogue of Microorganisms (GCM) 10K type strain sequencing project: providing services to taxonomists for standard genome sequencing and annotation.</title>
        <authorList>
            <consortium name="The Broad Institute Genomics Platform"/>
            <consortium name="The Broad Institute Genome Sequencing Center for Infectious Disease"/>
            <person name="Wu L."/>
            <person name="Ma J."/>
        </authorList>
    </citation>
    <scope>NUCLEOTIDE SEQUENCE [LARGE SCALE GENOMIC DNA]</scope>
    <source>
        <strain evidence="3">JCM 18326</strain>
    </source>
</reference>
<keyword evidence="1" id="KW-0812">Transmembrane</keyword>
<accession>A0ABP9DJE9</accession>
<dbReference type="InterPro" id="IPR001036">
    <property type="entry name" value="Acrflvin-R"/>
</dbReference>
<keyword evidence="1" id="KW-0472">Membrane</keyword>
<feature type="transmembrane region" description="Helical" evidence="1">
    <location>
        <begin position="907"/>
        <end position="932"/>
    </location>
</feature>
<dbReference type="SUPFAM" id="SSF82866">
    <property type="entry name" value="Multidrug efflux transporter AcrB transmembrane domain"/>
    <property type="match status" value="2"/>
</dbReference>
<dbReference type="SUPFAM" id="SSF82714">
    <property type="entry name" value="Multidrug efflux transporter AcrB TolC docking domain, DN and DC subdomains"/>
    <property type="match status" value="1"/>
</dbReference>
<protein>
    <submittedName>
        <fullName evidence="2">Efflux RND transporter permease subunit</fullName>
    </submittedName>
</protein>
<dbReference type="Gene3D" id="3.30.2090.10">
    <property type="entry name" value="Multidrug efflux transporter AcrB TolC docking domain, DN and DC subdomains"/>
    <property type="match status" value="2"/>
</dbReference>
<feature type="transmembrane region" description="Helical" evidence="1">
    <location>
        <begin position="390"/>
        <end position="409"/>
    </location>
</feature>
<name>A0ABP9DJE9_9BACT</name>
<organism evidence="2 3">
    <name type="scientific">Algivirga pacifica</name>
    <dbReference type="NCBI Taxonomy" id="1162670"/>
    <lineage>
        <taxon>Bacteria</taxon>
        <taxon>Pseudomonadati</taxon>
        <taxon>Bacteroidota</taxon>
        <taxon>Cytophagia</taxon>
        <taxon>Cytophagales</taxon>
        <taxon>Flammeovirgaceae</taxon>
        <taxon>Algivirga</taxon>
    </lineage>
</organism>
<dbReference type="InterPro" id="IPR027463">
    <property type="entry name" value="AcrB_DN_DC_subdom"/>
</dbReference>
<feature type="transmembrane region" description="Helical" evidence="1">
    <location>
        <begin position="363"/>
        <end position="384"/>
    </location>
</feature>
<feature type="transmembrane region" description="Helical" evidence="1">
    <location>
        <begin position="421"/>
        <end position="447"/>
    </location>
</feature>
<feature type="transmembrane region" description="Helical" evidence="1">
    <location>
        <begin position="338"/>
        <end position="356"/>
    </location>
</feature>
<dbReference type="Gene3D" id="3.30.70.1430">
    <property type="entry name" value="Multidrug efflux transporter AcrB pore domain"/>
    <property type="match status" value="1"/>
</dbReference>
<dbReference type="Gene3D" id="1.20.1640.10">
    <property type="entry name" value="Multidrug efflux transporter AcrB transmembrane domain"/>
    <property type="match status" value="3"/>
</dbReference>
<dbReference type="PANTHER" id="PTHR32063:SF0">
    <property type="entry name" value="SWARMING MOTILITY PROTEIN SWRC"/>
    <property type="match status" value="1"/>
</dbReference>
<dbReference type="RefSeq" id="WP_345373551.1">
    <property type="nucleotide sequence ID" value="NZ_BAABJX010000051.1"/>
</dbReference>
<evidence type="ECO:0000256" key="1">
    <source>
        <dbReference type="SAM" id="Phobius"/>
    </source>
</evidence>
<dbReference type="EMBL" id="BAABJX010000051">
    <property type="protein sequence ID" value="GAA4844551.1"/>
    <property type="molecule type" value="Genomic_DNA"/>
</dbReference>
<dbReference type="Pfam" id="PF00873">
    <property type="entry name" value="ACR_tran"/>
    <property type="match status" value="2"/>
</dbReference>
<sequence length="1081" mass="123083">MKQKPNFGISTFRVLIIFTMLSFAGSAAIPLLNISMDPAFSFPGVYITIGWDDKDVISVEQEVTSRLEGAIKTLPGIERINSWSQKGRGSMFVRLQKESNVNIFRYSVGMALKDLQKHLPEGVDAPYVWAGVNNGTNNVTLMVYQLSGEENKDKLAERLEKGLKPVLEGVKDVADVQVRYGKSSKWVLSYDSEYLNSVGVKTADIQRAVQQYISSMVLGRVRFDENKSDRMAVRLSFKEQRNVDWNQIWIAHESGRMIPLTELVKVNSEEVENDEVYHINGKEVVSLVVSISQDVNTLTVASGVKEATARWEETLPSHVKLSEQYDASISIEEKIFDTLSRISGSAMLLMLLILLINRHWKYTLIVGGSLLVNVLTSIIFFYLLDVQLNNFSFMAVVISLGIVIDNVIVMADHYRIHRDTYAFRAVLAATLTTVGPLLVFLVTVAFIFPDALVVFKDFIMLLVILLLVSLGVSLWLVPALIEESDLFEKISGRKRFTRNKRRMVQASQWYRYWIMRLYKRRWLAVLMLIWFIGFPTYLIPEEPMEGEELTAKAFNETLGSEWYQESARPVIDQALGGISYQVKMQGAPDRDAEDRLNAGDEVELNIIGRMSAANLELAKRQLQILEDSLVGKPNFKYVEGEARDNRIKVKIIFDKEVKETLYPFEVKQYVENLTSHMHESKWYVLFGNNYWRRMRRDNKITEEEEKKETVVKTMVLEGYDYFKLREYATTLQTRMKEIPEILDVWQGGEQDKLDEQNNLRLNMDEAYIMSKQLSIGEVEDWLQQVSPDRDRELGEAWVDENVQKIVMKAEGEKSMSLWKMSNTMAQANNSNFKLKGAMEIVPDKEDVNRINKRAQQFELKVSFETSLPEEAANNLKLQLEAITNQQMALGYQSGGGEKDPFQGFQEALSGGALLLLILGIFYVILGSCTILMESVMQPLAIMITLPVSYIGAVIAGGIFDVRLEEGMMLAFVVLGGLVVNAAIYIINDYNLLRMKYPKRKAVDCYIKAFQHKLLPVLLTILSTILSFVPFLFTGERDEMFDMAIGTIGGLAFSLITIMFQLPLIFFRRKHISEARKLEAVA</sequence>
<keyword evidence="1" id="KW-1133">Transmembrane helix</keyword>
<keyword evidence="3" id="KW-1185">Reference proteome</keyword>
<feature type="transmembrane region" description="Helical" evidence="1">
    <location>
        <begin position="939"/>
        <end position="959"/>
    </location>
</feature>
<comment type="caution">
    <text evidence="2">The sequence shown here is derived from an EMBL/GenBank/DDBJ whole genome shotgun (WGS) entry which is preliminary data.</text>
</comment>